<evidence type="ECO:0000256" key="7">
    <source>
        <dbReference type="SAM" id="Phobius"/>
    </source>
</evidence>
<reference evidence="9 10" key="1">
    <citation type="submission" date="2020-08" db="EMBL/GenBank/DDBJ databases">
        <title>Sequencing the genomes of 1000 actinobacteria strains.</title>
        <authorList>
            <person name="Klenk H.-P."/>
        </authorList>
    </citation>
    <scope>NUCLEOTIDE SEQUENCE [LARGE SCALE GENOMIC DNA]</scope>
    <source>
        <strain evidence="9 10">DSM 105369</strain>
    </source>
</reference>
<dbReference type="RefSeq" id="WP_246336167.1">
    <property type="nucleotide sequence ID" value="NZ_JACHVQ010000001.1"/>
</dbReference>
<evidence type="ECO:0000256" key="2">
    <source>
        <dbReference type="ARBA" id="ARBA00022475"/>
    </source>
</evidence>
<feature type="domain" description="ABC3 transporter permease C-terminal" evidence="8">
    <location>
        <begin position="339"/>
        <end position="458"/>
    </location>
</feature>
<keyword evidence="10" id="KW-1185">Reference proteome</keyword>
<evidence type="ECO:0000313" key="9">
    <source>
        <dbReference type="EMBL" id="MBB2891073.1"/>
    </source>
</evidence>
<dbReference type="InterPro" id="IPR050250">
    <property type="entry name" value="Macrolide_Exporter_MacB"/>
</dbReference>
<dbReference type="Proteomes" id="UP000559182">
    <property type="component" value="Unassembled WGS sequence"/>
</dbReference>
<dbReference type="EMBL" id="JACHVQ010000001">
    <property type="protein sequence ID" value="MBB2891073.1"/>
    <property type="molecule type" value="Genomic_DNA"/>
</dbReference>
<evidence type="ECO:0000256" key="1">
    <source>
        <dbReference type="ARBA" id="ARBA00004651"/>
    </source>
</evidence>
<keyword evidence="5 7" id="KW-0472">Membrane</keyword>
<gene>
    <name evidence="9" type="ORF">FHU39_001057</name>
</gene>
<feature type="transmembrane region" description="Helical" evidence="7">
    <location>
        <begin position="148"/>
        <end position="170"/>
    </location>
</feature>
<feature type="transmembrane region" description="Helical" evidence="7">
    <location>
        <begin position="289"/>
        <end position="312"/>
    </location>
</feature>
<feature type="transmembrane region" description="Helical" evidence="7">
    <location>
        <begin position="228"/>
        <end position="253"/>
    </location>
</feature>
<accession>A0A839N4Y1</accession>
<feature type="transmembrane region" description="Helical" evidence="7">
    <location>
        <begin position="104"/>
        <end position="128"/>
    </location>
</feature>
<keyword evidence="3 7" id="KW-0812">Transmembrane</keyword>
<comment type="subcellular location">
    <subcellularLocation>
        <location evidence="1">Cell membrane</location>
        <topology evidence="1">Multi-pass membrane protein</topology>
    </subcellularLocation>
</comment>
<protein>
    <submittedName>
        <fullName evidence="9">Putative ABC transport system permease protein</fullName>
    </submittedName>
</protein>
<proteinExistence type="inferred from homology"/>
<dbReference type="Pfam" id="PF02687">
    <property type="entry name" value="FtsX"/>
    <property type="match status" value="2"/>
</dbReference>
<dbReference type="GO" id="GO:0022857">
    <property type="term" value="F:transmembrane transporter activity"/>
    <property type="evidence" value="ECO:0007669"/>
    <property type="project" value="TreeGrafter"/>
</dbReference>
<feature type="transmembrane region" description="Helical" evidence="7">
    <location>
        <begin position="200"/>
        <end position="222"/>
    </location>
</feature>
<feature type="transmembrane region" description="Helical" evidence="7">
    <location>
        <begin position="21"/>
        <end position="40"/>
    </location>
</feature>
<evidence type="ECO:0000256" key="6">
    <source>
        <dbReference type="ARBA" id="ARBA00038076"/>
    </source>
</evidence>
<name>A0A839N4Y1_9MICO</name>
<feature type="transmembrane region" description="Helical" evidence="7">
    <location>
        <begin position="332"/>
        <end position="361"/>
    </location>
</feature>
<evidence type="ECO:0000256" key="3">
    <source>
        <dbReference type="ARBA" id="ARBA00022692"/>
    </source>
</evidence>
<evidence type="ECO:0000313" key="10">
    <source>
        <dbReference type="Proteomes" id="UP000559182"/>
    </source>
</evidence>
<dbReference type="GO" id="GO:0005886">
    <property type="term" value="C:plasma membrane"/>
    <property type="evidence" value="ECO:0007669"/>
    <property type="project" value="UniProtKB-SubCell"/>
</dbReference>
<keyword evidence="2" id="KW-1003">Cell membrane</keyword>
<organism evidence="9 10">
    <name type="scientific">Flexivirga oryzae</name>
    <dbReference type="NCBI Taxonomy" id="1794944"/>
    <lineage>
        <taxon>Bacteria</taxon>
        <taxon>Bacillati</taxon>
        <taxon>Actinomycetota</taxon>
        <taxon>Actinomycetes</taxon>
        <taxon>Micrococcales</taxon>
        <taxon>Dermacoccaceae</taxon>
        <taxon>Flexivirga</taxon>
    </lineage>
</organism>
<dbReference type="PROSITE" id="PS51257">
    <property type="entry name" value="PROKAR_LIPOPROTEIN"/>
    <property type="match status" value="1"/>
</dbReference>
<keyword evidence="4 7" id="KW-1133">Transmembrane helix</keyword>
<dbReference type="PANTHER" id="PTHR30572:SF4">
    <property type="entry name" value="ABC TRANSPORTER PERMEASE YTRF"/>
    <property type="match status" value="1"/>
</dbReference>
<comment type="similarity">
    <text evidence="6">Belongs to the ABC-4 integral membrane protein family.</text>
</comment>
<feature type="transmembrane region" description="Helical" evidence="7">
    <location>
        <begin position="389"/>
        <end position="409"/>
    </location>
</feature>
<evidence type="ECO:0000259" key="8">
    <source>
        <dbReference type="Pfam" id="PF02687"/>
    </source>
</evidence>
<dbReference type="PANTHER" id="PTHR30572">
    <property type="entry name" value="MEMBRANE COMPONENT OF TRANSPORTER-RELATED"/>
    <property type="match status" value="1"/>
</dbReference>
<evidence type="ECO:0000256" key="5">
    <source>
        <dbReference type="ARBA" id="ARBA00023136"/>
    </source>
</evidence>
<comment type="caution">
    <text evidence="9">The sequence shown here is derived from an EMBL/GenBank/DDBJ whole genome shotgun (WGS) entry which is preliminary data.</text>
</comment>
<dbReference type="InterPro" id="IPR003838">
    <property type="entry name" value="ABC3_permease_C"/>
</dbReference>
<evidence type="ECO:0000256" key="4">
    <source>
        <dbReference type="ARBA" id="ARBA00022989"/>
    </source>
</evidence>
<feature type="domain" description="ABC3 transporter permease C-terminal" evidence="8">
    <location>
        <begin position="60"/>
        <end position="175"/>
    </location>
</feature>
<dbReference type="AlphaFoldDB" id="A0A839N4Y1"/>
<feature type="transmembrane region" description="Helical" evidence="7">
    <location>
        <begin position="421"/>
        <end position="445"/>
    </location>
</feature>
<feature type="transmembrane region" description="Helical" evidence="7">
    <location>
        <begin position="52"/>
        <end position="83"/>
    </location>
</feature>
<sequence length="466" mass="47017">MRMRHDLVLGSTRELGTVGAVAGLAGAYAGALLSCGTMLSAMSSSTGGSLSILLAVVSVVFIGMALYVAAVVISAGVATVIAGRLRQIATLRLLGARSTELRRSIAMTTARICLICSVIGVVAATLLVDVVRVVLVHQRHLPVADYPWFSLGTPVAVAAITAVAAASGWAGSRRVLEASPADALAGSIGARSSGGRAGRVRVACSTVLVIGGAALFALAMALGERGVAAGFLVAFLAACVTSTGLLAGARFVLPAAVGVLGRLIGGDAPSVIARRNAVADPARTTRSTLGLFVGVALVVTIASGTSALQTAVNSWQDLTMAQRHEAHDMLSVASTITITVGVVSSLIAAIGFVSTMSLTVIQRRRELGLLRALGLTGSQVRSMITKESVAMSAAATSAGMLVGVCYGSASAQALVGVETDGFVWGLPWLVLVAIVLAALAVILLASQPPARRAIATPPVVALRVDA</sequence>